<keyword evidence="1" id="KW-0732">Signal</keyword>
<evidence type="ECO:0000256" key="1">
    <source>
        <dbReference type="SAM" id="SignalP"/>
    </source>
</evidence>
<gene>
    <name evidence="2" type="ORF">INT47_010051</name>
</gene>
<sequence>MRLNGLVGVMSSLWMMVYASTSKEDYEVCHRACSTDFLPQISGLVSRERVYSDFEGLLPSWSTCQYRCYRCRIPGANLAMKNFKKMFDENRQNAPRVIVDIARFQWSITRSLEDTCYTPWRAAIRSNDTVSTF</sequence>
<comment type="caution">
    <text evidence="2">The sequence shown here is derived from an EMBL/GenBank/DDBJ whole genome shotgun (WGS) entry which is preliminary data.</text>
</comment>
<evidence type="ECO:0000313" key="2">
    <source>
        <dbReference type="EMBL" id="KAG2192250.1"/>
    </source>
</evidence>
<evidence type="ECO:0000313" key="3">
    <source>
        <dbReference type="Proteomes" id="UP000603453"/>
    </source>
</evidence>
<keyword evidence="3" id="KW-1185">Reference proteome</keyword>
<protein>
    <submittedName>
        <fullName evidence="2">Uncharacterized protein</fullName>
    </submittedName>
</protein>
<feature type="chain" id="PRO_5034840819" evidence="1">
    <location>
        <begin position="20"/>
        <end position="133"/>
    </location>
</feature>
<dbReference type="AlphaFoldDB" id="A0A8H7QHJ9"/>
<dbReference type="OrthoDB" id="2285901at2759"/>
<reference evidence="2" key="1">
    <citation type="submission" date="2020-12" db="EMBL/GenBank/DDBJ databases">
        <title>Metabolic potential, ecology and presence of endohyphal bacteria is reflected in genomic diversity of Mucoromycotina.</title>
        <authorList>
            <person name="Muszewska A."/>
            <person name="Okrasinska A."/>
            <person name="Steczkiewicz K."/>
            <person name="Drgas O."/>
            <person name="Orlowska M."/>
            <person name="Perlinska-Lenart U."/>
            <person name="Aleksandrzak-Piekarczyk T."/>
            <person name="Szatraj K."/>
            <person name="Zielenkiewicz U."/>
            <person name="Pilsyk S."/>
            <person name="Malc E."/>
            <person name="Mieczkowski P."/>
            <person name="Kruszewska J.S."/>
            <person name="Biernat P."/>
            <person name="Pawlowska J."/>
        </authorList>
    </citation>
    <scope>NUCLEOTIDE SEQUENCE</scope>
    <source>
        <strain evidence="2">WA0000017839</strain>
    </source>
</reference>
<dbReference type="EMBL" id="JAEPRD010000304">
    <property type="protein sequence ID" value="KAG2192250.1"/>
    <property type="molecule type" value="Genomic_DNA"/>
</dbReference>
<feature type="signal peptide" evidence="1">
    <location>
        <begin position="1"/>
        <end position="19"/>
    </location>
</feature>
<proteinExistence type="predicted"/>
<dbReference type="Proteomes" id="UP000603453">
    <property type="component" value="Unassembled WGS sequence"/>
</dbReference>
<organism evidence="2 3">
    <name type="scientific">Mucor saturninus</name>
    <dbReference type="NCBI Taxonomy" id="64648"/>
    <lineage>
        <taxon>Eukaryota</taxon>
        <taxon>Fungi</taxon>
        <taxon>Fungi incertae sedis</taxon>
        <taxon>Mucoromycota</taxon>
        <taxon>Mucoromycotina</taxon>
        <taxon>Mucoromycetes</taxon>
        <taxon>Mucorales</taxon>
        <taxon>Mucorineae</taxon>
        <taxon>Mucoraceae</taxon>
        <taxon>Mucor</taxon>
    </lineage>
</organism>
<accession>A0A8H7QHJ9</accession>
<name>A0A8H7QHJ9_9FUNG</name>